<sequence>MEISDHAYDQIVLRLRKKLKNAVPKADVETVRGRGHILRIYEL</sequence>
<evidence type="ECO:0000313" key="5">
    <source>
        <dbReference type="Proteomes" id="UP000034738"/>
    </source>
</evidence>
<proteinExistence type="predicted"/>
<dbReference type="GO" id="GO:0003677">
    <property type="term" value="F:DNA binding"/>
    <property type="evidence" value="ECO:0007669"/>
    <property type="project" value="UniProtKB-UniRule"/>
</dbReference>
<dbReference type="Gene3D" id="1.10.10.10">
    <property type="entry name" value="Winged helix-like DNA-binding domain superfamily/Winged helix DNA-binding domain"/>
    <property type="match status" value="1"/>
</dbReference>
<evidence type="ECO:0000259" key="3">
    <source>
        <dbReference type="PROSITE" id="PS51755"/>
    </source>
</evidence>
<comment type="caution">
    <text evidence="4">The sequence shown here is derived from an EMBL/GenBank/DDBJ whole genome shotgun (WGS) entry which is preliminary data.</text>
</comment>
<dbReference type="InterPro" id="IPR016032">
    <property type="entry name" value="Sig_transdc_resp-reg_C-effctor"/>
</dbReference>
<protein>
    <recommendedName>
        <fullName evidence="3">OmpR/PhoB-type domain-containing protein</fullName>
    </recommendedName>
</protein>
<organism evidence="4 5">
    <name type="scientific">Candidatus Woesebacteria bacterium GW2011_GWB1_38_5</name>
    <dbReference type="NCBI Taxonomy" id="1618568"/>
    <lineage>
        <taxon>Bacteria</taxon>
        <taxon>Candidatus Woeseibacteriota</taxon>
    </lineage>
</organism>
<keyword evidence="1 2" id="KW-0238">DNA-binding</keyword>
<evidence type="ECO:0000256" key="2">
    <source>
        <dbReference type="PROSITE-ProRule" id="PRU01091"/>
    </source>
</evidence>
<name>A0A0G0NDW8_9BACT</name>
<dbReference type="AlphaFoldDB" id="A0A0G0NDW8"/>
<dbReference type="GO" id="GO:0000160">
    <property type="term" value="P:phosphorelay signal transduction system"/>
    <property type="evidence" value="ECO:0007669"/>
    <property type="project" value="InterPro"/>
</dbReference>
<feature type="DNA-binding region" description="OmpR/PhoB-type" evidence="2">
    <location>
        <begin position="1"/>
        <end position="40"/>
    </location>
</feature>
<dbReference type="InterPro" id="IPR001867">
    <property type="entry name" value="OmpR/PhoB-type_DNA-bd"/>
</dbReference>
<feature type="domain" description="OmpR/PhoB-type" evidence="3">
    <location>
        <begin position="1"/>
        <end position="40"/>
    </location>
</feature>
<dbReference type="Proteomes" id="UP000034738">
    <property type="component" value="Unassembled WGS sequence"/>
</dbReference>
<dbReference type="EMBL" id="LBUY01000006">
    <property type="protein sequence ID" value="KKQ75296.1"/>
    <property type="molecule type" value="Genomic_DNA"/>
</dbReference>
<reference evidence="4 5" key="1">
    <citation type="journal article" date="2015" name="Nature">
        <title>rRNA introns, odd ribosomes, and small enigmatic genomes across a large radiation of phyla.</title>
        <authorList>
            <person name="Brown C.T."/>
            <person name="Hug L.A."/>
            <person name="Thomas B.C."/>
            <person name="Sharon I."/>
            <person name="Castelle C.J."/>
            <person name="Singh A."/>
            <person name="Wilkins M.J."/>
            <person name="Williams K.H."/>
            <person name="Banfield J.F."/>
        </authorList>
    </citation>
    <scope>NUCLEOTIDE SEQUENCE [LARGE SCALE GENOMIC DNA]</scope>
</reference>
<dbReference type="InterPro" id="IPR036388">
    <property type="entry name" value="WH-like_DNA-bd_sf"/>
</dbReference>
<dbReference type="SUPFAM" id="SSF46894">
    <property type="entry name" value="C-terminal effector domain of the bipartite response regulators"/>
    <property type="match status" value="1"/>
</dbReference>
<dbReference type="GO" id="GO:0006355">
    <property type="term" value="P:regulation of DNA-templated transcription"/>
    <property type="evidence" value="ECO:0007669"/>
    <property type="project" value="InterPro"/>
</dbReference>
<evidence type="ECO:0000256" key="1">
    <source>
        <dbReference type="ARBA" id="ARBA00023125"/>
    </source>
</evidence>
<gene>
    <name evidence="4" type="ORF">US95_C0006G0018</name>
</gene>
<evidence type="ECO:0000313" key="4">
    <source>
        <dbReference type="EMBL" id="KKQ75296.1"/>
    </source>
</evidence>
<dbReference type="PROSITE" id="PS51755">
    <property type="entry name" value="OMPR_PHOB"/>
    <property type="match status" value="1"/>
</dbReference>
<accession>A0A0G0NDW8</accession>